<dbReference type="Gene3D" id="1.10.10.10">
    <property type="entry name" value="Winged helix-like DNA-binding domain superfamily/Winged helix DNA-binding domain"/>
    <property type="match status" value="2"/>
</dbReference>
<dbReference type="SUPFAM" id="SSF88659">
    <property type="entry name" value="Sigma3 and sigma4 domains of RNA polymerase sigma factors"/>
    <property type="match status" value="2"/>
</dbReference>
<dbReference type="NCBIfam" id="NF005514">
    <property type="entry name" value="PRK07122.1"/>
    <property type="match status" value="1"/>
</dbReference>
<reference evidence="9" key="1">
    <citation type="submission" date="2016-10" db="EMBL/GenBank/DDBJ databases">
        <authorList>
            <person name="Varghese N."/>
            <person name="Submissions S."/>
        </authorList>
    </citation>
    <scope>NUCLEOTIDE SEQUENCE [LARGE SCALE GENOMIC DNA]</scope>
    <source>
        <strain evidence="9">DSM 45405</strain>
    </source>
</reference>
<dbReference type="CDD" id="cd06171">
    <property type="entry name" value="Sigma70_r4"/>
    <property type="match status" value="1"/>
</dbReference>
<proteinExistence type="predicted"/>
<evidence type="ECO:0000259" key="6">
    <source>
        <dbReference type="Pfam" id="PF04542"/>
    </source>
</evidence>
<organism evidence="8 9">
    <name type="scientific">Mycolicibacterium rutilum</name>
    <name type="common">Mycobacterium rutilum</name>
    <dbReference type="NCBI Taxonomy" id="370526"/>
    <lineage>
        <taxon>Bacteria</taxon>
        <taxon>Bacillati</taxon>
        <taxon>Actinomycetota</taxon>
        <taxon>Actinomycetes</taxon>
        <taxon>Mycobacteriales</taxon>
        <taxon>Mycobacteriaceae</taxon>
        <taxon>Mycolicibacterium</taxon>
    </lineage>
</organism>
<evidence type="ECO:0000256" key="3">
    <source>
        <dbReference type="ARBA" id="ARBA00023125"/>
    </source>
</evidence>
<dbReference type="EMBL" id="LT629971">
    <property type="protein sequence ID" value="SEH62612.1"/>
    <property type="molecule type" value="Genomic_DNA"/>
</dbReference>
<gene>
    <name evidence="8" type="ORF">SAMN04489835_2181</name>
</gene>
<dbReference type="InterPro" id="IPR014284">
    <property type="entry name" value="RNA_pol_sigma-70_dom"/>
</dbReference>
<evidence type="ECO:0000259" key="5">
    <source>
        <dbReference type="Pfam" id="PF04539"/>
    </source>
</evidence>
<dbReference type="InterPro" id="IPR007624">
    <property type="entry name" value="RNA_pol_sigma70_r3"/>
</dbReference>
<accession>A0A1H6JPW3</accession>
<dbReference type="InterPro" id="IPR036388">
    <property type="entry name" value="WH-like_DNA-bd_sf"/>
</dbReference>
<dbReference type="InterPro" id="IPR000943">
    <property type="entry name" value="RNA_pol_sigma70"/>
</dbReference>
<protein>
    <submittedName>
        <fullName evidence="8">RNA polymerase sigma-B factor</fullName>
    </submittedName>
</protein>
<dbReference type="STRING" id="370526.SAMN04489835_2181"/>
<dbReference type="GO" id="GO:0003677">
    <property type="term" value="F:DNA binding"/>
    <property type="evidence" value="ECO:0007669"/>
    <property type="project" value="UniProtKB-KW"/>
</dbReference>
<dbReference type="InterPro" id="IPR007627">
    <property type="entry name" value="RNA_pol_sigma70_r2"/>
</dbReference>
<keyword evidence="9" id="KW-1185">Reference proteome</keyword>
<evidence type="ECO:0000256" key="4">
    <source>
        <dbReference type="ARBA" id="ARBA00023163"/>
    </source>
</evidence>
<keyword evidence="3" id="KW-0238">DNA-binding</keyword>
<feature type="domain" description="RNA polymerase sigma-70 region 2" evidence="6">
    <location>
        <begin position="38"/>
        <end position="104"/>
    </location>
</feature>
<dbReference type="InterPro" id="IPR013324">
    <property type="entry name" value="RNA_pol_sigma_r3/r4-like"/>
</dbReference>
<dbReference type="InterPro" id="IPR013325">
    <property type="entry name" value="RNA_pol_sigma_r2"/>
</dbReference>
<dbReference type="NCBIfam" id="TIGR02937">
    <property type="entry name" value="sigma70-ECF"/>
    <property type="match status" value="1"/>
</dbReference>
<evidence type="ECO:0000256" key="1">
    <source>
        <dbReference type="ARBA" id="ARBA00023015"/>
    </source>
</evidence>
<dbReference type="Pfam" id="PF04539">
    <property type="entry name" value="Sigma70_r3"/>
    <property type="match status" value="1"/>
</dbReference>
<dbReference type="PRINTS" id="PR00046">
    <property type="entry name" value="SIGMA70FCT"/>
</dbReference>
<dbReference type="InterPro" id="IPR014322">
    <property type="entry name" value="RNA_pol_sigma-B/F/G"/>
</dbReference>
<evidence type="ECO:0000259" key="7">
    <source>
        <dbReference type="Pfam" id="PF04545"/>
    </source>
</evidence>
<feature type="domain" description="RNA polymerase sigma-70 region 3" evidence="5">
    <location>
        <begin position="117"/>
        <end position="176"/>
    </location>
</feature>
<dbReference type="PANTHER" id="PTHR30385:SF4">
    <property type="entry name" value="RNA POLYMERASE SIGMA-E FACTOR"/>
    <property type="match status" value="1"/>
</dbReference>
<dbReference type="AlphaFoldDB" id="A0A1H6JPW3"/>
<dbReference type="Proteomes" id="UP000182915">
    <property type="component" value="Chromosome I"/>
</dbReference>
<feature type="domain" description="RNA polymerase sigma-70 region 4" evidence="7">
    <location>
        <begin position="202"/>
        <end position="249"/>
    </location>
</feature>
<dbReference type="Pfam" id="PF04542">
    <property type="entry name" value="Sigma70_r2"/>
    <property type="match status" value="1"/>
</dbReference>
<dbReference type="NCBIfam" id="TIGR02980">
    <property type="entry name" value="SigBFG"/>
    <property type="match status" value="1"/>
</dbReference>
<evidence type="ECO:0000313" key="9">
    <source>
        <dbReference type="Proteomes" id="UP000182915"/>
    </source>
</evidence>
<dbReference type="GO" id="GO:0006352">
    <property type="term" value="P:DNA-templated transcription initiation"/>
    <property type="evidence" value="ECO:0007669"/>
    <property type="project" value="InterPro"/>
</dbReference>
<dbReference type="GO" id="GO:0016987">
    <property type="term" value="F:sigma factor activity"/>
    <property type="evidence" value="ECO:0007669"/>
    <property type="project" value="UniProtKB-KW"/>
</dbReference>
<name>A0A1H6JPW3_MYCRU</name>
<dbReference type="Pfam" id="PF04545">
    <property type="entry name" value="Sigma70_r4"/>
    <property type="match status" value="1"/>
</dbReference>
<dbReference type="Gene3D" id="1.20.120.1810">
    <property type="match status" value="1"/>
</dbReference>
<keyword evidence="4" id="KW-0804">Transcription</keyword>
<evidence type="ECO:0000256" key="2">
    <source>
        <dbReference type="ARBA" id="ARBA00023082"/>
    </source>
</evidence>
<dbReference type="PANTHER" id="PTHR30385">
    <property type="entry name" value="SIGMA FACTOR F FLAGELLAR"/>
    <property type="match status" value="1"/>
</dbReference>
<dbReference type="InterPro" id="IPR007630">
    <property type="entry name" value="RNA_pol_sigma70_r4"/>
</dbReference>
<dbReference type="SUPFAM" id="SSF88946">
    <property type="entry name" value="Sigma2 domain of RNA polymerase sigma factors"/>
    <property type="match status" value="1"/>
</dbReference>
<evidence type="ECO:0000313" key="8">
    <source>
        <dbReference type="EMBL" id="SEH62612.1"/>
    </source>
</evidence>
<keyword evidence="1" id="KW-0805">Transcription regulation</keyword>
<sequence length="261" mass="28708">MAGPSSDYSDVTEMFRRLKTLDEGSAAYRRQRDLICARCLPLAEHIARRYRNRGEAHEDLVQAARVGLVNALNRFDVDNGAEFLSFAVPTMMGEVRRHFRDHAWAVKVPRAVKDLQSRVNKASGKLAQTLGRAATASEIAEYLQVDREQVVQAVIAGSNYSTLSTDMPANRDDDSSSFGDGLGGDDAGFDKVLEVETIRPLIAALPERQRAVLTLRFFEDLTQSQIAEQIGCSQMHVSRLLAKALDALRSQVGETALANAS</sequence>
<keyword evidence="2" id="KW-0731">Sigma factor</keyword>